<accession>A0A502M1J2</accession>
<keyword evidence="1" id="KW-0175">Coiled coil</keyword>
<dbReference type="RefSeq" id="WP_140701237.1">
    <property type="nucleotide sequence ID" value="NZ_VFSY01000026.1"/>
</dbReference>
<protein>
    <recommendedName>
        <fullName evidence="4">YlbF family regulator</fullName>
    </recommendedName>
</protein>
<dbReference type="EMBL" id="VFSY01000026">
    <property type="protein sequence ID" value="TPI01503.1"/>
    <property type="molecule type" value="Genomic_DNA"/>
</dbReference>
<evidence type="ECO:0008006" key="4">
    <source>
        <dbReference type="Google" id="ProtNLM"/>
    </source>
</evidence>
<gene>
    <name evidence="2" type="ORF">FJM01_02545</name>
</gene>
<sequence length="78" mass="8900">MTIEQYLAFVKQAVGKNEKGLAMIKVAEADIKTLKEKNKQLEEILKSEDYKKQIEIASEVSKLFQKILKNLQDAAFAQ</sequence>
<name>A0A502M1J2_9MOLU</name>
<evidence type="ECO:0000256" key="1">
    <source>
        <dbReference type="SAM" id="Coils"/>
    </source>
</evidence>
<reference evidence="2 3" key="1">
    <citation type="submission" date="2019-06" db="EMBL/GenBank/DDBJ databases">
        <title>A comparative genomics study of ostrich specific Mycoplasmas.</title>
        <authorList>
            <person name="Botes A."/>
            <person name="Nel T."/>
        </authorList>
    </citation>
    <scope>NUCLEOTIDE SEQUENCE [LARGE SCALE GENOMIC DNA]</scope>
    <source>
        <strain evidence="2 3">Ms01</strain>
    </source>
</reference>
<evidence type="ECO:0000313" key="2">
    <source>
        <dbReference type="EMBL" id="TPI01503.1"/>
    </source>
</evidence>
<dbReference type="AlphaFoldDB" id="A0A502M1J2"/>
<feature type="coiled-coil region" evidence="1">
    <location>
        <begin position="24"/>
        <end position="51"/>
    </location>
</feature>
<proteinExistence type="predicted"/>
<dbReference type="Proteomes" id="UP000317904">
    <property type="component" value="Unassembled WGS sequence"/>
</dbReference>
<organism evidence="2 3">
    <name type="scientific">Mycoplasma struthionis</name>
    <dbReference type="NCBI Taxonomy" id="538220"/>
    <lineage>
        <taxon>Bacteria</taxon>
        <taxon>Bacillati</taxon>
        <taxon>Mycoplasmatota</taxon>
        <taxon>Mollicutes</taxon>
        <taxon>Mycoplasmataceae</taxon>
        <taxon>Mycoplasma</taxon>
    </lineage>
</organism>
<evidence type="ECO:0000313" key="3">
    <source>
        <dbReference type="Proteomes" id="UP000317904"/>
    </source>
</evidence>
<comment type="caution">
    <text evidence="2">The sequence shown here is derived from an EMBL/GenBank/DDBJ whole genome shotgun (WGS) entry which is preliminary data.</text>
</comment>